<feature type="transmembrane region" description="Helical" evidence="11">
    <location>
        <begin position="989"/>
        <end position="1006"/>
    </location>
</feature>
<evidence type="ECO:0000256" key="5">
    <source>
        <dbReference type="ARBA" id="ARBA00022681"/>
    </source>
</evidence>
<keyword evidence="5" id="KW-0039">Anion exchange</keyword>
<feature type="compositionally biased region" description="Polar residues" evidence="12">
    <location>
        <begin position="172"/>
        <end position="187"/>
    </location>
</feature>
<dbReference type="InterPro" id="IPR003020">
    <property type="entry name" value="HCO3_transpt_euk"/>
</dbReference>
<proteinExistence type="inferred from homology"/>
<evidence type="ECO:0000256" key="6">
    <source>
        <dbReference type="ARBA" id="ARBA00022692"/>
    </source>
</evidence>
<feature type="transmembrane region" description="Helical" evidence="11">
    <location>
        <begin position="869"/>
        <end position="894"/>
    </location>
</feature>
<feature type="domain" description="Band 3 cytoplasmic" evidence="14">
    <location>
        <begin position="427"/>
        <end position="663"/>
    </location>
</feature>
<comment type="catalytic activity">
    <reaction evidence="10">
        <text>hydrogencarbonate(in) + chloride(out) = hydrogencarbonate(out) + chloride(in)</text>
        <dbReference type="Rhea" id="RHEA:72363"/>
        <dbReference type="ChEBI" id="CHEBI:17544"/>
        <dbReference type="ChEBI" id="CHEBI:17996"/>
    </reaction>
</comment>
<feature type="transmembrane region" description="Helical" evidence="11">
    <location>
        <begin position="779"/>
        <end position="805"/>
    </location>
</feature>
<organism evidence="15 16">
    <name type="scientific">Priapulus caudatus</name>
    <name type="common">Priapulid worm</name>
    <dbReference type="NCBI Taxonomy" id="37621"/>
    <lineage>
        <taxon>Eukaryota</taxon>
        <taxon>Metazoa</taxon>
        <taxon>Ecdysozoa</taxon>
        <taxon>Scalidophora</taxon>
        <taxon>Priapulida</taxon>
        <taxon>Priapulimorpha</taxon>
        <taxon>Priapulimorphida</taxon>
        <taxon>Priapulidae</taxon>
        <taxon>Priapulus</taxon>
    </lineage>
</organism>
<keyword evidence="9 11" id="KW-0472">Membrane</keyword>
<dbReference type="InterPro" id="IPR013769">
    <property type="entry name" value="Band3_cytoplasmic_dom"/>
</dbReference>
<evidence type="ECO:0000256" key="1">
    <source>
        <dbReference type="ARBA" id="ARBA00004651"/>
    </source>
</evidence>
<reference evidence="16" key="1">
    <citation type="submission" date="2025-08" db="UniProtKB">
        <authorList>
            <consortium name="RefSeq"/>
        </authorList>
    </citation>
    <scope>IDENTIFICATION</scope>
</reference>
<evidence type="ECO:0000256" key="4">
    <source>
        <dbReference type="ARBA" id="ARBA00022475"/>
    </source>
</evidence>
<evidence type="ECO:0000256" key="2">
    <source>
        <dbReference type="ARBA" id="ARBA00010993"/>
    </source>
</evidence>
<evidence type="ECO:0000313" key="16">
    <source>
        <dbReference type="RefSeq" id="XP_014681091.1"/>
    </source>
</evidence>
<dbReference type="GeneID" id="106820988"/>
<evidence type="ECO:0000256" key="11">
    <source>
        <dbReference type="RuleBase" id="RU362035"/>
    </source>
</evidence>
<dbReference type="PRINTS" id="PR00165">
    <property type="entry name" value="ANIONEXCHNGR"/>
</dbReference>
<feature type="transmembrane region" description="Helical" evidence="11">
    <location>
        <begin position="826"/>
        <end position="849"/>
    </location>
</feature>
<dbReference type="NCBIfam" id="TIGR00834">
    <property type="entry name" value="ae"/>
    <property type="match status" value="1"/>
</dbReference>
<dbReference type="Proteomes" id="UP000695022">
    <property type="component" value="Unplaced"/>
</dbReference>
<dbReference type="InterPro" id="IPR001717">
    <property type="entry name" value="Anion_exchange"/>
</dbReference>
<feature type="transmembrane region" description="Helical" evidence="11">
    <location>
        <begin position="1080"/>
        <end position="1097"/>
    </location>
</feature>
<feature type="region of interest" description="Disordered" evidence="12">
    <location>
        <begin position="78"/>
        <end position="198"/>
    </location>
</feature>
<feature type="compositionally biased region" description="Basic and acidic residues" evidence="12">
    <location>
        <begin position="122"/>
        <end position="131"/>
    </location>
</feature>
<evidence type="ECO:0000256" key="12">
    <source>
        <dbReference type="SAM" id="MobiDB-lite"/>
    </source>
</evidence>
<dbReference type="PRINTS" id="PR01231">
    <property type="entry name" value="HCO3TRNSPORT"/>
</dbReference>
<keyword evidence="8 11" id="KW-0406">Ion transport</keyword>
<evidence type="ECO:0000256" key="7">
    <source>
        <dbReference type="ARBA" id="ARBA00022989"/>
    </source>
</evidence>
<keyword evidence="7 11" id="KW-1133">Transmembrane helix</keyword>
<feature type="transmembrane region" description="Helical" evidence="11">
    <location>
        <begin position="1180"/>
        <end position="1199"/>
    </location>
</feature>
<feature type="compositionally biased region" description="Basic residues" evidence="12">
    <location>
        <begin position="82"/>
        <end position="105"/>
    </location>
</feature>
<feature type="domain" description="Bicarbonate transporter-like transmembrane" evidence="13">
    <location>
        <begin position="755"/>
        <end position="1307"/>
    </location>
</feature>
<feature type="compositionally biased region" description="Basic residues" evidence="12">
    <location>
        <begin position="316"/>
        <end position="326"/>
    </location>
</feature>
<dbReference type="Gene3D" id="3.40.930.10">
    <property type="entry name" value="Mannitol-specific EII, Chain A"/>
    <property type="match status" value="2"/>
</dbReference>
<gene>
    <name evidence="16" type="primary">LOC106820988</name>
</gene>
<feature type="compositionally biased region" description="Polar residues" evidence="12">
    <location>
        <begin position="21"/>
        <end position="31"/>
    </location>
</feature>
<dbReference type="PANTHER" id="PTHR11453:SF47">
    <property type="entry name" value="ANION EXCHANGE PROTEIN"/>
    <property type="match status" value="1"/>
</dbReference>
<feature type="transmembrane region" description="Helical" evidence="11">
    <location>
        <begin position="1275"/>
        <end position="1296"/>
    </location>
</feature>
<evidence type="ECO:0000256" key="3">
    <source>
        <dbReference type="ARBA" id="ARBA00022448"/>
    </source>
</evidence>
<feature type="transmembrane region" description="Helical" evidence="11">
    <location>
        <begin position="1118"/>
        <end position="1134"/>
    </location>
</feature>
<feature type="transmembrane region" description="Helical" evidence="11">
    <location>
        <begin position="1252"/>
        <end position="1269"/>
    </location>
</feature>
<evidence type="ECO:0000256" key="9">
    <source>
        <dbReference type="ARBA" id="ARBA00023136"/>
    </source>
</evidence>
<feature type="region of interest" description="Disordered" evidence="12">
    <location>
        <begin position="1"/>
        <end position="36"/>
    </location>
</feature>
<dbReference type="RefSeq" id="XP_014681091.1">
    <property type="nucleotide sequence ID" value="XM_014825605.1"/>
</dbReference>
<feature type="region of interest" description="Disordered" evidence="12">
    <location>
        <begin position="303"/>
        <end position="334"/>
    </location>
</feature>
<dbReference type="Gene3D" id="1.10.287.570">
    <property type="entry name" value="Helical hairpin bin"/>
    <property type="match status" value="1"/>
</dbReference>
<keyword evidence="3 11" id="KW-0813">Transport</keyword>
<comment type="similarity">
    <text evidence="2 11">Belongs to the anion exchanger (TC 2.A.31) family.</text>
</comment>
<dbReference type="Pfam" id="PF00955">
    <property type="entry name" value="HCO3_cotransp"/>
    <property type="match status" value="1"/>
</dbReference>
<comment type="subcellular location">
    <subcellularLocation>
        <location evidence="1">Cell membrane</location>
        <topology evidence="1">Multi-pass membrane protein</topology>
    </subcellularLocation>
    <subcellularLocation>
        <location evidence="11">Membrane</location>
        <topology evidence="11">Multi-pass membrane protein</topology>
    </subcellularLocation>
</comment>
<feature type="transmembrane region" description="Helical" evidence="11">
    <location>
        <begin position="901"/>
        <end position="922"/>
    </location>
</feature>
<dbReference type="InterPro" id="IPR016152">
    <property type="entry name" value="PTrfase/Anion_transptr"/>
</dbReference>
<feature type="domain" description="Band 3 cytoplasmic" evidence="14">
    <location>
        <begin position="673"/>
        <end position="708"/>
    </location>
</feature>
<dbReference type="SUPFAM" id="SSF55804">
    <property type="entry name" value="Phoshotransferase/anion transport protein"/>
    <property type="match status" value="1"/>
</dbReference>
<evidence type="ECO:0000256" key="8">
    <source>
        <dbReference type="ARBA" id="ARBA00023065"/>
    </source>
</evidence>
<feature type="region of interest" description="Disordered" evidence="12">
    <location>
        <begin position="219"/>
        <end position="238"/>
    </location>
</feature>
<evidence type="ECO:0000256" key="10">
    <source>
        <dbReference type="ARBA" id="ARBA00049347"/>
    </source>
</evidence>
<dbReference type="Pfam" id="PF07565">
    <property type="entry name" value="Band_3_cyto"/>
    <property type="match status" value="2"/>
</dbReference>
<protein>
    <recommendedName>
        <fullName evidence="11">Anion exchange protein</fullName>
    </recommendedName>
</protein>
<evidence type="ECO:0000259" key="13">
    <source>
        <dbReference type="Pfam" id="PF00955"/>
    </source>
</evidence>
<keyword evidence="4" id="KW-1003">Cell membrane</keyword>
<dbReference type="PANTHER" id="PTHR11453">
    <property type="entry name" value="ANION EXCHANGE PROTEIN"/>
    <property type="match status" value="1"/>
</dbReference>
<keyword evidence="6 11" id="KW-0812">Transmembrane</keyword>
<sequence>MEPSSSGHTRLSGKRDDVQLLQASSKATSFEATDEDMEKILASPERFDVLDTPATLVTEDSRTCGYDEEDYKTHRVDTHGYQRMHHPMKLQKSHHHRRKSSKKRARVEMTTQEQQDDTPDASAKDDVDKIAVDIVSGDHTPVPGAETPSTSKQDGAEALPAPPAHKRELATPTDSASVQSPTESDLTPSPPTEADLFIPPKASDASLVHANFYLGSGTNLRTDEEEESKPLLVKQEDPDKEVKPAGILTKVDTQSLKSEVSPAQSPRKLDTGKVSFQIGGESHEELQQHPVNITFQRRKLSHSSVGEPLSPEHFRKSSLQHHHHGNKGMGTHLDRRRCKGSDVMFRTESLLSRINTMEAGAEDFVEGDKDVVHRYEDVRGIRRRKIKAKSSVSSVTHLLKGGAEGTSQEDDVGLPIYRKKKYDHSPHEIFVELDELIYREDENDSAWKETARWIKFEEDIQESADRWGKPHVPSLSFHSLLELRKCLEQGTVLLDLEEKDLSGVATRVVDNMVITDQIKENDQGAVLRALLLKHKRLNENGFIRRNLSFKNLPTMDTKKTSKHSIGTLLDRYKQGDVHYVKKDGSAVLIDIEQNGDNKQTANNLGARSASHPNLGRMDQDVAHNKHMTELRRKIPAGAEAFAILVGAVDFLEQPTIAFVRLAEVPWSATTQRSTFHTVAYRADDRQDILVAINEFLDTSTVLPPGVWDKKTLLGIAEMQKQQMLKQQARIKKRRRHVSKEQEGEKPLEQLTRTGRAFGGMVNDAKRRYPLYKSDIIDAFNMQCLATCIFIFFACLSPAITFAGVMSDQTDEWMGVSEMLAGSALGGFIYSIFSAQPLIILGATGPILVFEYSLYGFCKSQGFEFLVVRWWIGAWVMLMTVVTVALDGSVLVRYFTRFTEEIFAALISFIFIFACIEKLYHIYADHPLLSLEKYCDGVLNANATVADSDGGGGGNNTAGSDDDYSAGGLDDAAEVERHHPENLKNQPNTALMSTVFMIGTFFLAYFLKNFRNSKFLGRSLRRAIGDFGVPIAIVVMTIIDELIVTDTYTKKLYVPKSFSPTAPYKRGWVISPLGIHKSVEWYLLIAACIPAMMVYILIFMEFQISSLIVNKKERCLKKGAGFHLDMFIVGSLAFVCAALGLPWMCAATVRSVAHISSLTLMSRTHAPGEKPRIIDVKEQRVTNFVVSVLLGLTALMGPVLNAVPEAVLFGVFLYMGFSSLQGIQLIDRFKMLFMPGKHFPDVGYVKKVPTFKIHLFTIIQILCIGVLWAVKSSAAALAFPFVLLLVVPVRKAITLIFTSTELAQIDKEDLDTDYDDEDGPDFYEQAHMPM</sequence>
<keyword evidence="15" id="KW-1185">Reference proteome</keyword>
<evidence type="ECO:0000313" key="15">
    <source>
        <dbReference type="Proteomes" id="UP000695022"/>
    </source>
</evidence>
<evidence type="ECO:0000259" key="14">
    <source>
        <dbReference type="Pfam" id="PF07565"/>
    </source>
</evidence>
<feature type="transmembrane region" description="Helical" evidence="11">
    <location>
        <begin position="1026"/>
        <end position="1044"/>
    </location>
</feature>
<accession>A0ABM1F9H0</accession>
<name>A0ABM1F9H0_PRICU</name>
<dbReference type="InterPro" id="IPR011531">
    <property type="entry name" value="HCO3_transpt-like_TM_dom"/>
</dbReference>
<feature type="transmembrane region" description="Helical" evidence="11">
    <location>
        <begin position="1205"/>
        <end position="1225"/>
    </location>
</feature>